<evidence type="ECO:0000313" key="15">
    <source>
        <dbReference type="EMBL" id="MBC2600457.1"/>
    </source>
</evidence>
<evidence type="ECO:0000256" key="8">
    <source>
        <dbReference type="ARBA" id="ARBA00022842"/>
    </source>
</evidence>
<keyword evidence="2" id="KW-0963">Cytoplasm</keyword>
<dbReference type="Pfam" id="PF02075">
    <property type="entry name" value="RuvC"/>
    <property type="match status" value="1"/>
</dbReference>
<keyword evidence="3" id="KW-0540">Nuclease</keyword>
<gene>
    <name evidence="15" type="ORF">H5P30_01545</name>
</gene>
<dbReference type="GO" id="GO:0046872">
    <property type="term" value="F:metal ion binding"/>
    <property type="evidence" value="ECO:0007669"/>
    <property type="project" value="UniProtKB-KW"/>
</dbReference>
<keyword evidence="16" id="KW-1185">Reference proteome</keyword>
<dbReference type="Proteomes" id="UP000525652">
    <property type="component" value="Unassembled WGS sequence"/>
</dbReference>
<organism evidence="15 16">
    <name type="scientific">Puniceicoccus vermicola</name>
    <dbReference type="NCBI Taxonomy" id="388746"/>
    <lineage>
        <taxon>Bacteria</taxon>
        <taxon>Pseudomonadati</taxon>
        <taxon>Verrucomicrobiota</taxon>
        <taxon>Opitutia</taxon>
        <taxon>Puniceicoccales</taxon>
        <taxon>Puniceicoccaceae</taxon>
        <taxon>Puniceicoccus</taxon>
    </lineage>
</organism>
<keyword evidence="10" id="KW-0233">DNA recombination</keyword>
<dbReference type="RefSeq" id="WP_185691205.1">
    <property type="nucleotide sequence ID" value="NZ_JACHVA010000019.1"/>
</dbReference>
<keyword evidence="11" id="KW-0234">DNA repair</keyword>
<name>A0A7X1E4C4_9BACT</name>
<dbReference type="FunFam" id="3.30.420.10:FF:000002">
    <property type="entry name" value="Crossover junction endodeoxyribonuclease RuvC"/>
    <property type="match status" value="1"/>
</dbReference>
<dbReference type="InterPro" id="IPR036397">
    <property type="entry name" value="RNaseH_sf"/>
</dbReference>
<comment type="similarity">
    <text evidence="1">Belongs to the RuvC family.</text>
</comment>
<keyword evidence="9" id="KW-0238">DNA-binding</keyword>
<dbReference type="GO" id="GO:0006281">
    <property type="term" value="P:DNA repair"/>
    <property type="evidence" value="ECO:0007669"/>
    <property type="project" value="UniProtKB-KW"/>
</dbReference>
<dbReference type="GO" id="GO:0006310">
    <property type="term" value="P:DNA recombination"/>
    <property type="evidence" value="ECO:0007669"/>
    <property type="project" value="UniProtKB-KW"/>
</dbReference>
<evidence type="ECO:0000256" key="10">
    <source>
        <dbReference type="ARBA" id="ARBA00023172"/>
    </source>
</evidence>
<evidence type="ECO:0000256" key="9">
    <source>
        <dbReference type="ARBA" id="ARBA00023125"/>
    </source>
</evidence>
<comment type="caution">
    <text evidence="15">The sequence shown here is derived from an EMBL/GenBank/DDBJ whole genome shotgun (WGS) entry which is preliminary data.</text>
</comment>
<dbReference type="AlphaFoldDB" id="A0A7X1E4C4"/>
<dbReference type="PANTHER" id="PTHR30194">
    <property type="entry name" value="CROSSOVER JUNCTION ENDODEOXYRIBONUCLEASE RUVC"/>
    <property type="match status" value="1"/>
</dbReference>
<evidence type="ECO:0000256" key="7">
    <source>
        <dbReference type="ARBA" id="ARBA00022801"/>
    </source>
</evidence>
<dbReference type="Gene3D" id="3.30.420.10">
    <property type="entry name" value="Ribonuclease H-like superfamily/Ribonuclease H"/>
    <property type="match status" value="1"/>
</dbReference>
<evidence type="ECO:0000256" key="1">
    <source>
        <dbReference type="ARBA" id="ARBA00009518"/>
    </source>
</evidence>
<protein>
    <recommendedName>
        <fullName evidence="13">crossover junction endodeoxyribonuclease</fullName>
        <ecNumber evidence="13">3.1.21.10</ecNumber>
    </recommendedName>
    <alternativeName>
        <fullName evidence="14">Holliday junction resolvase RuvC</fullName>
    </alternativeName>
</protein>
<accession>A0A7X1E4C4</accession>
<evidence type="ECO:0000256" key="6">
    <source>
        <dbReference type="ARBA" id="ARBA00022763"/>
    </source>
</evidence>
<dbReference type="EMBL" id="JACHVA010000019">
    <property type="protein sequence ID" value="MBC2600457.1"/>
    <property type="molecule type" value="Genomic_DNA"/>
</dbReference>
<evidence type="ECO:0000256" key="11">
    <source>
        <dbReference type="ARBA" id="ARBA00023204"/>
    </source>
</evidence>
<dbReference type="SUPFAM" id="SSF53098">
    <property type="entry name" value="Ribonuclease H-like"/>
    <property type="match status" value="1"/>
</dbReference>
<evidence type="ECO:0000256" key="2">
    <source>
        <dbReference type="ARBA" id="ARBA00022490"/>
    </source>
</evidence>
<comment type="catalytic activity">
    <reaction evidence="12">
        <text>Endonucleolytic cleavage at a junction such as a reciprocal single-stranded crossover between two homologous DNA duplexes (Holliday junction).</text>
        <dbReference type="EC" id="3.1.21.10"/>
    </reaction>
</comment>
<proteinExistence type="inferred from homology"/>
<dbReference type="GO" id="GO:0008821">
    <property type="term" value="F:crossover junction DNA endonuclease activity"/>
    <property type="evidence" value="ECO:0007669"/>
    <property type="project" value="UniProtKB-EC"/>
</dbReference>
<keyword evidence="4" id="KW-0479">Metal-binding</keyword>
<keyword evidence="5" id="KW-0255">Endonuclease</keyword>
<evidence type="ECO:0000256" key="3">
    <source>
        <dbReference type="ARBA" id="ARBA00022722"/>
    </source>
</evidence>
<dbReference type="PRINTS" id="PR00696">
    <property type="entry name" value="RSOLVASERUVC"/>
</dbReference>
<dbReference type="InterPro" id="IPR002176">
    <property type="entry name" value="X-over_junc_endoDNase_RuvC"/>
</dbReference>
<reference evidence="15 16" key="1">
    <citation type="submission" date="2020-07" db="EMBL/GenBank/DDBJ databases">
        <authorList>
            <person name="Feng X."/>
        </authorList>
    </citation>
    <scope>NUCLEOTIDE SEQUENCE [LARGE SCALE GENOMIC DNA]</scope>
    <source>
        <strain evidence="15 16">JCM14086</strain>
    </source>
</reference>
<evidence type="ECO:0000256" key="13">
    <source>
        <dbReference type="ARBA" id="ARBA00029488"/>
    </source>
</evidence>
<keyword evidence="7" id="KW-0378">Hydrolase</keyword>
<sequence>MARKSNGKLWAEFVRSGGTAKNRASTPERVDRRPMDGIILGVDPSLRGTGIAVIETKGRQATLLHSEVFRFPPSYKTEGCIGEISRRLDKILQDFPIKVAAVEEAIYVQNYRTALVLGAARGSAIAAMVLRGVEINEYPPLRIKQAVVGYGRASKEQLRSTLVQMVAGATEKISLDESDATAVAMCHWFTTKRPHITS</sequence>
<keyword evidence="8" id="KW-0460">Magnesium</keyword>
<dbReference type="GO" id="GO:0003677">
    <property type="term" value="F:DNA binding"/>
    <property type="evidence" value="ECO:0007669"/>
    <property type="project" value="UniProtKB-KW"/>
</dbReference>
<dbReference type="CDD" id="cd16962">
    <property type="entry name" value="RuvC"/>
    <property type="match status" value="1"/>
</dbReference>
<dbReference type="EC" id="3.1.21.10" evidence="13"/>
<evidence type="ECO:0000256" key="4">
    <source>
        <dbReference type="ARBA" id="ARBA00022723"/>
    </source>
</evidence>
<dbReference type="InterPro" id="IPR012337">
    <property type="entry name" value="RNaseH-like_sf"/>
</dbReference>
<evidence type="ECO:0000256" key="14">
    <source>
        <dbReference type="ARBA" id="ARBA00030265"/>
    </source>
</evidence>
<evidence type="ECO:0000256" key="5">
    <source>
        <dbReference type="ARBA" id="ARBA00022759"/>
    </source>
</evidence>
<evidence type="ECO:0000313" key="16">
    <source>
        <dbReference type="Proteomes" id="UP000525652"/>
    </source>
</evidence>
<evidence type="ECO:0000256" key="12">
    <source>
        <dbReference type="ARBA" id="ARBA00029354"/>
    </source>
</evidence>
<dbReference type="PANTHER" id="PTHR30194:SF3">
    <property type="entry name" value="CROSSOVER JUNCTION ENDODEOXYRIBONUCLEASE RUVC"/>
    <property type="match status" value="1"/>
</dbReference>
<keyword evidence="6" id="KW-0227">DNA damage</keyword>